<dbReference type="EMBL" id="BGZK01000105">
    <property type="protein sequence ID" value="GBP19215.1"/>
    <property type="molecule type" value="Genomic_DNA"/>
</dbReference>
<dbReference type="Proteomes" id="UP000299102">
    <property type="component" value="Unassembled WGS sequence"/>
</dbReference>
<organism evidence="1 2">
    <name type="scientific">Eumeta variegata</name>
    <name type="common">Bagworm moth</name>
    <name type="synonym">Eumeta japonica</name>
    <dbReference type="NCBI Taxonomy" id="151549"/>
    <lineage>
        <taxon>Eukaryota</taxon>
        <taxon>Metazoa</taxon>
        <taxon>Ecdysozoa</taxon>
        <taxon>Arthropoda</taxon>
        <taxon>Hexapoda</taxon>
        <taxon>Insecta</taxon>
        <taxon>Pterygota</taxon>
        <taxon>Neoptera</taxon>
        <taxon>Endopterygota</taxon>
        <taxon>Lepidoptera</taxon>
        <taxon>Glossata</taxon>
        <taxon>Ditrysia</taxon>
        <taxon>Tineoidea</taxon>
        <taxon>Psychidae</taxon>
        <taxon>Oiketicinae</taxon>
        <taxon>Eumeta</taxon>
    </lineage>
</organism>
<keyword evidence="2" id="KW-1185">Reference proteome</keyword>
<evidence type="ECO:0000313" key="1">
    <source>
        <dbReference type="EMBL" id="GBP19215.1"/>
    </source>
</evidence>
<accession>A0A4C1TYS8</accession>
<comment type="caution">
    <text evidence="1">The sequence shown here is derived from an EMBL/GenBank/DDBJ whole genome shotgun (WGS) entry which is preliminary data.</text>
</comment>
<protein>
    <submittedName>
        <fullName evidence="1">Uncharacterized protein</fullName>
    </submittedName>
</protein>
<name>A0A4C1TYS8_EUMVA</name>
<proteinExistence type="predicted"/>
<reference evidence="1 2" key="1">
    <citation type="journal article" date="2019" name="Commun. Biol.">
        <title>The bagworm genome reveals a unique fibroin gene that provides high tensile strength.</title>
        <authorList>
            <person name="Kono N."/>
            <person name="Nakamura H."/>
            <person name="Ohtoshi R."/>
            <person name="Tomita M."/>
            <person name="Numata K."/>
            <person name="Arakawa K."/>
        </authorList>
    </citation>
    <scope>NUCLEOTIDE SEQUENCE [LARGE SCALE GENOMIC DNA]</scope>
</reference>
<gene>
    <name evidence="1" type="ORF">EVAR_11538_1</name>
</gene>
<dbReference type="AlphaFoldDB" id="A0A4C1TYS8"/>
<sequence>MVWRDRARDVERLTFSRQIKPGRFVDRRCAGAGTVTRVRLYFQPMDHYFTIPRVTFQQRESVMECCQ</sequence>
<evidence type="ECO:0000313" key="2">
    <source>
        <dbReference type="Proteomes" id="UP000299102"/>
    </source>
</evidence>